<keyword evidence="2" id="KW-0328">Glycosyltransferase</keyword>
<keyword evidence="2" id="KW-0808">Transferase</keyword>
<proteinExistence type="predicted"/>
<dbReference type="PANTHER" id="PTHR43646:SF6">
    <property type="entry name" value="PRE-MYCOFACTOCIN GLYCOSYLTRANSFERASE"/>
    <property type="match status" value="1"/>
</dbReference>
<dbReference type="Gene3D" id="3.90.550.10">
    <property type="entry name" value="Spore Coat Polysaccharide Biosynthesis Protein SpsA, Chain A"/>
    <property type="match status" value="1"/>
</dbReference>
<organism evidence="2 3">
    <name type="scientific">Leptolyngbya subtilissima DQ-A4</name>
    <dbReference type="NCBI Taxonomy" id="2933933"/>
    <lineage>
        <taxon>Bacteria</taxon>
        <taxon>Bacillati</taxon>
        <taxon>Cyanobacteriota</taxon>
        <taxon>Cyanophyceae</taxon>
        <taxon>Leptolyngbyales</taxon>
        <taxon>Leptolyngbyaceae</taxon>
        <taxon>Leptolyngbya group</taxon>
        <taxon>Leptolyngbya</taxon>
    </lineage>
</organism>
<name>A0ABV0K9K3_9CYAN</name>
<dbReference type="EC" id="2.4.-.-" evidence="2"/>
<evidence type="ECO:0000259" key="1">
    <source>
        <dbReference type="Pfam" id="PF00535"/>
    </source>
</evidence>
<feature type="domain" description="Glycosyltransferase 2-like" evidence="1">
    <location>
        <begin position="20"/>
        <end position="156"/>
    </location>
</feature>
<dbReference type="EMBL" id="JAMPKX010000012">
    <property type="protein sequence ID" value="MEP0949469.1"/>
    <property type="molecule type" value="Genomic_DNA"/>
</dbReference>
<comment type="caution">
    <text evidence="2">The sequence shown here is derived from an EMBL/GenBank/DDBJ whole genome shotgun (WGS) entry which is preliminary data.</text>
</comment>
<gene>
    <name evidence="2" type="ORF">NC992_21490</name>
</gene>
<reference evidence="2 3" key="1">
    <citation type="submission" date="2022-04" db="EMBL/GenBank/DDBJ databases">
        <title>Positive selection, recombination, and allopatry shape intraspecific diversity of widespread and dominant cyanobacteria.</title>
        <authorList>
            <person name="Wei J."/>
            <person name="Shu W."/>
            <person name="Hu C."/>
        </authorList>
    </citation>
    <scope>NUCLEOTIDE SEQUENCE [LARGE SCALE GENOMIC DNA]</scope>
    <source>
        <strain evidence="2 3">DQ-A4</strain>
    </source>
</reference>
<evidence type="ECO:0000313" key="3">
    <source>
        <dbReference type="Proteomes" id="UP001482513"/>
    </source>
</evidence>
<keyword evidence="3" id="KW-1185">Reference proteome</keyword>
<sequence length="330" mass="36170">MAVPTVTTDAAQPMVYPSVSVIVPIYNGEANLPGLVERLMGQQYPADRVEFLLVDNGSCDRTPDLLQTATATAAAQGIRLCALTYNSIQSSYAARNAGIAAAKGDVLAFTDADCHPEPSWLGALVQPFADHSVGLVAGEIQALPSQNWLERYADRQGTLSQHNTLNHAFLPYGQTANLAVRAEILGTVGLFRPHLTTGGDADLCWRIQQATEWQLVHAADAVVCHRHRDSLKGLRSQWHRYGCSNRYLHDLHGVDLMRPLTAKEMRYRLLRWGLKELPQATAKLLRGHGTALELAITPLELWCAHARTQGQAQAELSETARTITRLGEPD</sequence>
<dbReference type="SUPFAM" id="SSF53448">
    <property type="entry name" value="Nucleotide-diphospho-sugar transferases"/>
    <property type="match status" value="1"/>
</dbReference>
<dbReference type="Proteomes" id="UP001482513">
    <property type="component" value="Unassembled WGS sequence"/>
</dbReference>
<dbReference type="Pfam" id="PF00535">
    <property type="entry name" value="Glycos_transf_2"/>
    <property type="match status" value="1"/>
</dbReference>
<protein>
    <submittedName>
        <fullName evidence="2">Glycosyltransferase</fullName>
        <ecNumber evidence="2">2.4.-.-</ecNumber>
    </submittedName>
</protein>
<dbReference type="GO" id="GO:0016757">
    <property type="term" value="F:glycosyltransferase activity"/>
    <property type="evidence" value="ECO:0007669"/>
    <property type="project" value="UniProtKB-KW"/>
</dbReference>
<evidence type="ECO:0000313" key="2">
    <source>
        <dbReference type="EMBL" id="MEP0949469.1"/>
    </source>
</evidence>
<dbReference type="PANTHER" id="PTHR43646">
    <property type="entry name" value="GLYCOSYLTRANSFERASE"/>
    <property type="match status" value="1"/>
</dbReference>
<dbReference type="RefSeq" id="WP_190695045.1">
    <property type="nucleotide sequence ID" value="NZ_JAMPKX010000012.1"/>
</dbReference>
<dbReference type="InterPro" id="IPR029044">
    <property type="entry name" value="Nucleotide-diphossugar_trans"/>
</dbReference>
<accession>A0ABV0K9K3</accession>
<dbReference type="InterPro" id="IPR001173">
    <property type="entry name" value="Glyco_trans_2-like"/>
</dbReference>